<dbReference type="AlphaFoldDB" id="A0A498PVT8"/>
<dbReference type="Pfam" id="PF13370">
    <property type="entry name" value="Fer4_13"/>
    <property type="match status" value="1"/>
</dbReference>
<proteinExistence type="predicted"/>
<dbReference type="OrthoDB" id="3215002at2"/>
<dbReference type="EMBL" id="UPHP01000048">
    <property type="protein sequence ID" value="VBA37866.1"/>
    <property type="molecule type" value="Genomic_DNA"/>
</dbReference>
<dbReference type="Gene3D" id="3.30.70.20">
    <property type="match status" value="1"/>
</dbReference>
<dbReference type="SUPFAM" id="SSF54862">
    <property type="entry name" value="4Fe-4S ferredoxins"/>
    <property type="match status" value="1"/>
</dbReference>
<organism evidence="1 2">
    <name type="scientific">Mycobacterium attenuatum</name>
    <dbReference type="NCBI Taxonomy" id="2341086"/>
    <lineage>
        <taxon>Bacteria</taxon>
        <taxon>Bacillati</taxon>
        <taxon>Actinomycetota</taxon>
        <taxon>Actinomycetes</taxon>
        <taxon>Mycobacteriales</taxon>
        <taxon>Mycobacteriaceae</taxon>
        <taxon>Mycobacterium</taxon>
    </lineage>
</organism>
<dbReference type="Proteomes" id="UP000273307">
    <property type="component" value="Unassembled WGS sequence"/>
</dbReference>
<evidence type="ECO:0000313" key="1">
    <source>
        <dbReference type="EMBL" id="VBA37866.1"/>
    </source>
</evidence>
<gene>
    <name evidence="1" type="ORF">LAUMK136_02165</name>
</gene>
<name>A0A498PVT8_9MYCO</name>
<protein>
    <recommendedName>
        <fullName evidence="3">Ferredoxin</fullName>
    </recommendedName>
</protein>
<keyword evidence="2" id="KW-1185">Reference proteome</keyword>
<evidence type="ECO:0000313" key="2">
    <source>
        <dbReference type="Proteomes" id="UP000273307"/>
    </source>
</evidence>
<dbReference type="RefSeq" id="WP_122496013.1">
    <property type="nucleotide sequence ID" value="NZ_UPHP01000048.1"/>
</dbReference>
<sequence>MRIVVDLVRCQGYAQCCFLAPQAFKLAGEEALMYQPNPDMAQREQVLRAAAACPVQAIVIDRLDDSVLTPETGSA</sequence>
<reference evidence="1 2" key="1">
    <citation type="submission" date="2018-09" db="EMBL/GenBank/DDBJ databases">
        <authorList>
            <person name="Tagini F."/>
        </authorList>
    </citation>
    <scope>NUCLEOTIDE SEQUENCE [LARGE SCALE GENOMIC DNA]</scope>
    <source>
        <strain evidence="1 2">MK136</strain>
    </source>
</reference>
<accession>A0A498PVT8</accession>
<evidence type="ECO:0008006" key="3">
    <source>
        <dbReference type="Google" id="ProtNLM"/>
    </source>
</evidence>